<dbReference type="Proteomes" id="UP000252733">
    <property type="component" value="Unassembled WGS sequence"/>
</dbReference>
<organism evidence="1 2">
    <name type="scientific">Marinilabilia salmonicolor</name>
    <dbReference type="NCBI Taxonomy" id="989"/>
    <lineage>
        <taxon>Bacteria</taxon>
        <taxon>Pseudomonadati</taxon>
        <taxon>Bacteroidota</taxon>
        <taxon>Bacteroidia</taxon>
        <taxon>Marinilabiliales</taxon>
        <taxon>Marinilabiliaceae</taxon>
        <taxon>Marinilabilia</taxon>
    </lineage>
</organism>
<evidence type="ECO:0008006" key="3">
    <source>
        <dbReference type="Google" id="ProtNLM"/>
    </source>
</evidence>
<reference evidence="1 2" key="1">
    <citation type="submission" date="2018-07" db="EMBL/GenBank/DDBJ databases">
        <title>Freshwater and sediment microbial communities from various areas in North America, analyzing microbe dynamics in response to fracking.</title>
        <authorList>
            <person name="Lamendella R."/>
        </authorList>
    </citation>
    <scope>NUCLEOTIDE SEQUENCE [LARGE SCALE GENOMIC DNA]</scope>
    <source>
        <strain evidence="1 2">160A</strain>
    </source>
</reference>
<protein>
    <recommendedName>
        <fullName evidence="3">PAAR motif-containing protein</fullName>
    </recommendedName>
</protein>
<name>A0A368UIT6_9BACT</name>
<sequence>PGVTINGKPIATVGSMTAHGGQIVQGIPGATISPSKPTPNKTMPLKEIPFPKITIKDRVGAAMKGKSKYLNEAKKNQEQIKKEAEEQEKEPLIYNLQWLKNTNETTKSKAEQKLTLSASVKGINDGSKITFTIFKESEDPKADDTELDKITASVKDNIVTADWDVNEALFESESKESGSSKEKLLSKLYFTADHDQ</sequence>
<evidence type="ECO:0000313" key="1">
    <source>
        <dbReference type="EMBL" id="RCW20894.1"/>
    </source>
</evidence>
<proteinExistence type="predicted"/>
<feature type="non-terminal residue" evidence="1">
    <location>
        <position position="1"/>
    </location>
</feature>
<accession>A0A368UIT6</accession>
<gene>
    <name evidence="1" type="ORF">DFO77_1583</name>
</gene>
<dbReference type="AlphaFoldDB" id="A0A368UIT6"/>
<keyword evidence="2" id="KW-1185">Reference proteome</keyword>
<dbReference type="EMBL" id="QPIZ01000058">
    <property type="protein sequence ID" value="RCW20894.1"/>
    <property type="molecule type" value="Genomic_DNA"/>
</dbReference>
<dbReference type="RefSeq" id="WP_114438203.1">
    <property type="nucleotide sequence ID" value="NZ_QPIZ01000058.1"/>
</dbReference>
<comment type="caution">
    <text evidence="1">The sequence shown here is derived from an EMBL/GenBank/DDBJ whole genome shotgun (WGS) entry which is preliminary data.</text>
</comment>
<evidence type="ECO:0000313" key="2">
    <source>
        <dbReference type="Proteomes" id="UP000252733"/>
    </source>
</evidence>